<name>A0ABV6MHF4_9ACTN</name>
<comment type="caution">
    <text evidence="4">The sequence shown here is derived from an EMBL/GenBank/DDBJ whole genome shotgun (WGS) entry which is preliminary data.</text>
</comment>
<dbReference type="Pfam" id="PF21036">
    <property type="entry name" value="EryCIII-like_N"/>
    <property type="match status" value="2"/>
</dbReference>
<proteinExistence type="predicted"/>
<dbReference type="RefSeq" id="WP_377262286.1">
    <property type="nucleotide sequence ID" value="NZ_JBHLUH010000095.1"/>
</dbReference>
<gene>
    <name evidence="4" type="ORF">ACFFIA_40960</name>
</gene>
<evidence type="ECO:0000259" key="2">
    <source>
        <dbReference type="Pfam" id="PF06722"/>
    </source>
</evidence>
<feature type="domain" description="Erythromycin biosynthesis protein CIII-like C-terminal" evidence="2">
    <location>
        <begin position="171"/>
        <end position="244"/>
    </location>
</feature>
<accession>A0ABV6MHF4</accession>
<evidence type="ECO:0000259" key="3">
    <source>
        <dbReference type="Pfam" id="PF21036"/>
    </source>
</evidence>
<dbReference type="Proteomes" id="UP001589867">
    <property type="component" value="Unassembled WGS sequence"/>
</dbReference>
<organism evidence="4 5">
    <name type="scientific">Phytohabitans kaempferiae</name>
    <dbReference type="NCBI Taxonomy" id="1620943"/>
    <lineage>
        <taxon>Bacteria</taxon>
        <taxon>Bacillati</taxon>
        <taxon>Actinomycetota</taxon>
        <taxon>Actinomycetes</taxon>
        <taxon>Micromonosporales</taxon>
        <taxon>Micromonosporaceae</taxon>
    </lineage>
</organism>
<protein>
    <submittedName>
        <fullName evidence="4">Nucleotide disphospho-sugar-binding domain-containing protein</fullName>
    </submittedName>
</protein>
<sequence length="302" mass="31576">MRALFASPPSQRLHNLVPLAWALRSAGHEAQIAAGSADVDAVNRTGLVAVAADDTDALVEYAGLWNPDVVIWDPCSPAGAVAARSAGVVSVRMRGILDHVTPAEVEPADADATVDSTPPTLRTLLASGPQLPIRYLPYGGPAVVPSWLRRKPRRPRVYVSLTDAGTISPELFDALEDLEIEAICAIAVDLVPPETDLPSNVRLVDPVPLTAILPTCAAVVHDGVALASAAAYGVPQLVLGAGAGRKGTPLAKQLHHILTDPAPRAEADRLREEISAMPSPRDVVPDLVRLARRGAGALGRAS</sequence>
<dbReference type="InterPro" id="IPR048284">
    <property type="entry name" value="EryCIII-like_N"/>
</dbReference>
<evidence type="ECO:0000313" key="4">
    <source>
        <dbReference type="EMBL" id="MFC0533989.1"/>
    </source>
</evidence>
<keyword evidence="5" id="KW-1185">Reference proteome</keyword>
<feature type="domain" description="Erythromycin biosynthesis protein CIII-like N-terminal" evidence="3">
    <location>
        <begin position="111"/>
        <end position="161"/>
    </location>
</feature>
<dbReference type="InterPro" id="IPR010610">
    <property type="entry name" value="EryCIII-like_C"/>
</dbReference>
<keyword evidence="1" id="KW-0808">Transferase</keyword>
<evidence type="ECO:0000313" key="5">
    <source>
        <dbReference type="Proteomes" id="UP001589867"/>
    </source>
</evidence>
<dbReference type="Gene3D" id="3.40.50.2000">
    <property type="entry name" value="Glycogen Phosphorylase B"/>
    <property type="match status" value="3"/>
</dbReference>
<feature type="domain" description="Erythromycin biosynthesis protein CIII-like N-terminal" evidence="3">
    <location>
        <begin position="55"/>
        <end position="93"/>
    </location>
</feature>
<dbReference type="SUPFAM" id="SSF53756">
    <property type="entry name" value="UDP-Glycosyltransferase/glycogen phosphorylase"/>
    <property type="match status" value="1"/>
</dbReference>
<reference evidence="4 5" key="1">
    <citation type="submission" date="2024-09" db="EMBL/GenBank/DDBJ databases">
        <authorList>
            <person name="Sun Q."/>
            <person name="Mori K."/>
        </authorList>
    </citation>
    <scope>NUCLEOTIDE SEQUENCE [LARGE SCALE GENOMIC DNA]</scope>
    <source>
        <strain evidence="4 5">TBRC 3947</strain>
    </source>
</reference>
<dbReference type="EMBL" id="JBHLUH010000095">
    <property type="protein sequence ID" value="MFC0533989.1"/>
    <property type="molecule type" value="Genomic_DNA"/>
</dbReference>
<evidence type="ECO:0000256" key="1">
    <source>
        <dbReference type="ARBA" id="ARBA00022679"/>
    </source>
</evidence>
<dbReference type="Pfam" id="PF06722">
    <property type="entry name" value="EryCIII-like_C"/>
    <property type="match status" value="1"/>
</dbReference>